<dbReference type="GO" id="GO:0005615">
    <property type="term" value="C:extracellular space"/>
    <property type="evidence" value="ECO:0007669"/>
    <property type="project" value="TreeGrafter"/>
</dbReference>
<evidence type="ECO:0000259" key="10">
    <source>
        <dbReference type="PROSITE" id="PS50240"/>
    </source>
</evidence>
<evidence type="ECO:0000313" key="11">
    <source>
        <dbReference type="EMBL" id="KAF3851313.1"/>
    </source>
</evidence>
<comment type="catalytic activity">
    <reaction evidence="8">
        <text>Preferential cleavage: Arg-|-Xaa, Lys-|-Xaa.</text>
        <dbReference type="EC" id="3.4.21.4"/>
    </reaction>
</comment>
<dbReference type="SMART" id="SM00020">
    <property type="entry name" value="Tryp_SPc"/>
    <property type="match status" value="1"/>
</dbReference>
<dbReference type="InterPro" id="IPR050127">
    <property type="entry name" value="Serine_Proteases_S1"/>
</dbReference>
<keyword evidence="4" id="KW-0378">Hydrolase</keyword>
<dbReference type="InterPro" id="IPR043504">
    <property type="entry name" value="Peptidase_S1_PA_chymotrypsin"/>
</dbReference>
<proteinExistence type="inferred from homology"/>
<dbReference type="InterPro" id="IPR001254">
    <property type="entry name" value="Trypsin_dom"/>
</dbReference>
<feature type="domain" description="Peptidase S1" evidence="10">
    <location>
        <begin position="1"/>
        <end position="214"/>
    </location>
</feature>
<comment type="caution">
    <text evidence="11">The sequence shown here is derived from an EMBL/GenBank/DDBJ whole genome shotgun (WGS) entry which is preliminary data.</text>
</comment>
<evidence type="ECO:0000256" key="9">
    <source>
        <dbReference type="ARBA" id="ARBA00038868"/>
    </source>
</evidence>
<dbReference type="PANTHER" id="PTHR24264:SF42">
    <property type="entry name" value="TISSUE-TYPE PLASMINOGEN ACTIVATOR"/>
    <property type="match status" value="1"/>
</dbReference>
<dbReference type="PROSITE" id="PS50240">
    <property type="entry name" value="TRYPSIN_DOM"/>
    <property type="match status" value="1"/>
</dbReference>
<evidence type="ECO:0000256" key="8">
    <source>
        <dbReference type="ARBA" id="ARBA00036320"/>
    </source>
</evidence>
<evidence type="ECO:0000256" key="3">
    <source>
        <dbReference type="ARBA" id="ARBA00022729"/>
    </source>
</evidence>
<dbReference type="Gene3D" id="2.40.10.10">
    <property type="entry name" value="Trypsin-like serine proteases"/>
    <property type="match status" value="2"/>
</dbReference>
<accession>A0A7J5YQC3</accession>
<keyword evidence="2" id="KW-0645">Protease</keyword>
<dbReference type="EMBL" id="JAAKFY010000010">
    <property type="protein sequence ID" value="KAF3851313.1"/>
    <property type="molecule type" value="Genomic_DNA"/>
</dbReference>
<protein>
    <recommendedName>
        <fullName evidence="9">trypsin</fullName>
        <ecNumber evidence="9">3.4.21.4</ecNumber>
    </recommendedName>
</protein>
<sequence>MWAALGQHLEPPVVPHIWGKESDITEQPWQAAINVYQAATENTFTDVEVSSLTPVGFSLLKLKTDVGICAVNSPEVLPACLPDRKLVLPTGPSVRSQAMEKTQSISNSKTLSTVSAEFSERVKRGYVRLWPKERCVPDVLSQRTITPNMLCAGDTRGLDDACKGDSGGPLVCRNNDKMTLMGVISWGDGCGQKDKPGVYTRVTHYIDWIKSIIKANPV</sequence>
<dbReference type="GO" id="GO:0031639">
    <property type="term" value="P:plasminogen activation"/>
    <property type="evidence" value="ECO:0007669"/>
    <property type="project" value="TreeGrafter"/>
</dbReference>
<evidence type="ECO:0000256" key="6">
    <source>
        <dbReference type="ARBA" id="ARBA00023157"/>
    </source>
</evidence>
<dbReference type="Pfam" id="PF00089">
    <property type="entry name" value="Trypsin"/>
    <property type="match status" value="1"/>
</dbReference>
<dbReference type="AlphaFoldDB" id="A0A7J5YQC3"/>
<dbReference type="FunFam" id="2.40.10.10:FF:000002">
    <property type="entry name" value="Transmembrane protease serine"/>
    <property type="match status" value="1"/>
</dbReference>
<dbReference type="Proteomes" id="UP000518266">
    <property type="component" value="Unassembled WGS sequence"/>
</dbReference>
<comment type="similarity">
    <text evidence="7">Belongs to the peptidase S1 family. CLIP subfamily.</text>
</comment>
<dbReference type="PANTHER" id="PTHR24264">
    <property type="entry name" value="TRYPSIN-RELATED"/>
    <property type="match status" value="1"/>
</dbReference>
<evidence type="ECO:0000313" key="12">
    <source>
        <dbReference type="Proteomes" id="UP000518266"/>
    </source>
</evidence>
<dbReference type="GO" id="GO:0014909">
    <property type="term" value="P:smooth muscle cell migration"/>
    <property type="evidence" value="ECO:0007669"/>
    <property type="project" value="TreeGrafter"/>
</dbReference>
<dbReference type="GO" id="GO:0004252">
    <property type="term" value="F:serine-type endopeptidase activity"/>
    <property type="evidence" value="ECO:0007669"/>
    <property type="project" value="UniProtKB-EC"/>
</dbReference>
<keyword evidence="12" id="KW-1185">Reference proteome</keyword>
<evidence type="ECO:0000256" key="4">
    <source>
        <dbReference type="ARBA" id="ARBA00022801"/>
    </source>
</evidence>
<keyword evidence="5" id="KW-0720">Serine protease</keyword>
<dbReference type="PROSITE" id="PS00135">
    <property type="entry name" value="TRYPSIN_SER"/>
    <property type="match status" value="1"/>
</dbReference>
<name>A0A7J5YQC3_DISMA</name>
<dbReference type="EC" id="3.4.21.4" evidence="9"/>
<gene>
    <name evidence="11" type="ORF">F7725_013085</name>
</gene>
<organism evidence="11 12">
    <name type="scientific">Dissostichus mawsoni</name>
    <name type="common">Antarctic cod</name>
    <dbReference type="NCBI Taxonomy" id="36200"/>
    <lineage>
        <taxon>Eukaryota</taxon>
        <taxon>Metazoa</taxon>
        <taxon>Chordata</taxon>
        <taxon>Craniata</taxon>
        <taxon>Vertebrata</taxon>
        <taxon>Euteleostomi</taxon>
        <taxon>Actinopterygii</taxon>
        <taxon>Neopterygii</taxon>
        <taxon>Teleostei</taxon>
        <taxon>Neoteleostei</taxon>
        <taxon>Acanthomorphata</taxon>
        <taxon>Eupercaria</taxon>
        <taxon>Perciformes</taxon>
        <taxon>Notothenioidei</taxon>
        <taxon>Nototheniidae</taxon>
        <taxon>Dissostichus</taxon>
    </lineage>
</organism>
<evidence type="ECO:0000256" key="1">
    <source>
        <dbReference type="ARBA" id="ARBA00004239"/>
    </source>
</evidence>
<evidence type="ECO:0000256" key="7">
    <source>
        <dbReference type="ARBA" id="ARBA00024195"/>
    </source>
</evidence>
<keyword evidence="6" id="KW-1015">Disulfide bond</keyword>
<dbReference type="CDD" id="cd00190">
    <property type="entry name" value="Tryp_SPc"/>
    <property type="match status" value="1"/>
</dbReference>
<comment type="subcellular location">
    <subcellularLocation>
        <location evidence="1">Secreted</location>
        <location evidence="1">Extracellular space</location>
    </subcellularLocation>
</comment>
<dbReference type="InterPro" id="IPR033116">
    <property type="entry name" value="TRYPSIN_SER"/>
</dbReference>
<dbReference type="OrthoDB" id="6020543at2759"/>
<dbReference type="InterPro" id="IPR009003">
    <property type="entry name" value="Peptidase_S1_PA"/>
</dbReference>
<keyword evidence="3" id="KW-0732">Signal</keyword>
<dbReference type="SUPFAM" id="SSF50494">
    <property type="entry name" value="Trypsin-like serine proteases"/>
    <property type="match status" value="1"/>
</dbReference>
<evidence type="ECO:0000256" key="2">
    <source>
        <dbReference type="ARBA" id="ARBA00022670"/>
    </source>
</evidence>
<reference evidence="11 12" key="1">
    <citation type="submission" date="2020-03" db="EMBL/GenBank/DDBJ databases">
        <title>Dissostichus mawsoni Genome sequencing and assembly.</title>
        <authorList>
            <person name="Park H."/>
        </authorList>
    </citation>
    <scope>NUCLEOTIDE SEQUENCE [LARGE SCALE GENOMIC DNA]</scope>
    <source>
        <strain evidence="11">DM0001</strain>
        <tissue evidence="11">Muscle</tissue>
    </source>
</reference>
<evidence type="ECO:0000256" key="5">
    <source>
        <dbReference type="ARBA" id="ARBA00022825"/>
    </source>
</evidence>